<dbReference type="Proteomes" id="UP000274756">
    <property type="component" value="Unassembled WGS sequence"/>
</dbReference>
<keyword evidence="3" id="KW-1185">Reference proteome</keyword>
<evidence type="ECO:0000313" key="4">
    <source>
        <dbReference type="WBParaSite" id="DME_0000705101-mRNA-1"/>
    </source>
</evidence>
<accession>A0A0N4UHL6</accession>
<protein>
    <submittedName>
        <fullName evidence="1 4">Uncharacterized protein</fullName>
    </submittedName>
</protein>
<gene>
    <name evidence="1" type="ORF">DME_LOCUS9812</name>
</gene>
<evidence type="ECO:0000313" key="3">
    <source>
        <dbReference type="Proteomes" id="UP000274756"/>
    </source>
</evidence>
<dbReference type="Proteomes" id="UP000038040">
    <property type="component" value="Unplaced"/>
</dbReference>
<dbReference type="EMBL" id="UYYG01001192">
    <property type="protein sequence ID" value="VDN59839.1"/>
    <property type="molecule type" value="Genomic_DNA"/>
</dbReference>
<sequence>MGYKKETDESTDKTADKSVFFLDSEEESGIIVLSSSKDIEKRLKIRECKATEGASLNSIFIKACLIP</sequence>
<proteinExistence type="predicted"/>
<dbReference type="WBParaSite" id="DME_0000705101-mRNA-1">
    <property type="protein sequence ID" value="DME_0000705101-mRNA-1"/>
    <property type="gene ID" value="DME_0000705101"/>
</dbReference>
<reference evidence="4" key="1">
    <citation type="submission" date="2017-02" db="UniProtKB">
        <authorList>
            <consortium name="WormBaseParasite"/>
        </authorList>
    </citation>
    <scope>IDENTIFICATION</scope>
</reference>
<evidence type="ECO:0000313" key="2">
    <source>
        <dbReference type="Proteomes" id="UP000038040"/>
    </source>
</evidence>
<organism evidence="2 4">
    <name type="scientific">Dracunculus medinensis</name>
    <name type="common">Guinea worm</name>
    <dbReference type="NCBI Taxonomy" id="318479"/>
    <lineage>
        <taxon>Eukaryota</taxon>
        <taxon>Metazoa</taxon>
        <taxon>Ecdysozoa</taxon>
        <taxon>Nematoda</taxon>
        <taxon>Chromadorea</taxon>
        <taxon>Rhabditida</taxon>
        <taxon>Spirurina</taxon>
        <taxon>Dracunculoidea</taxon>
        <taxon>Dracunculidae</taxon>
        <taxon>Dracunculus</taxon>
    </lineage>
</organism>
<reference evidence="1 3" key="2">
    <citation type="submission" date="2018-11" db="EMBL/GenBank/DDBJ databases">
        <authorList>
            <consortium name="Pathogen Informatics"/>
        </authorList>
    </citation>
    <scope>NUCLEOTIDE SEQUENCE [LARGE SCALE GENOMIC DNA]</scope>
</reference>
<name>A0A0N4UHL6_DRAME</name>
<evidence type="ECO:0000313" key="1">
    <source>
        <dbReference type="EMBL" id="VDN59839.1"/>
    </source>
</evidence>
<dbReference type="AlphaFoldDB" id="A0A0N4UHL6"/>